<dbReference type="Gene3D" id="3.40.50.300">
    <property type="entry name" value="P-loop containing nucleotide triphosphate hydrolases"/>
    <property type="match status" value="1"/>
</dbReference>
<evidence type="ECO:0000256" key="1">
    <source>
        <dbReference type="ARBA" id="ARBA00005417"/>
    </source>
</evidence>
<dbReference type="PANTHER" id="PTHR42711:SF5">
    <property type="entry name" value="ABC TRANSPORTER ATP-BINDING PROTEIN NATA"/>
    <property type="match status" value="1"/>
</dbReference>
<evidence type="ECO:0000313" key="8">
    <source>
        <dbReference type="Proteomes" id="UP000681610"/>
    </source>
</evidence>
<evidence type="ECO:0000256" key="3">
    <source>
        <dbReference type="ARBA" id="ARBA00022458"/>
    </source>
</evidence>
<dbReference type="PROSITE" id="PS50893">
    <property type="entry name" value="ABC_TRANSPORTER_2"/>
    <property type="match status" value="1"/>
</dbReference>
<comment type="similarity">
    <text evidence="1">Belongs to the ABC transporter superfamily.</text>
</comment>
<evidence type="ECO:0000313" key="7">
    <source>
        <dbReference type="EMBL" id="MBO1884969.1"/>
    </source>
</evidence>
<dbReference type="SUPFAM" id="SSF52540">
    <property type="entry name" value="P-loop containing nucleoside triphosphate hydrolases"/>
    <property type="match status" value="1"/>
</dbReference>
<keyword evidence="2" id="KW-0813">Transport</keyword>
<evidence type="ECO:0000259" key="6">
    <source>
        <dbReference type="PROSITE" id="PS50893"/>
    </source>
</evidence>
<dbReference type="InterPro" id="IPR003439">
    <property type="entry name" value="ABC_transporter-like_ATP-bd"/>
</dbReference>
<gene>
    <name evidence="7" type="ORF">J4N46_11240</name>
</gene>
<protein>
    <submittedName>
        <fullName evidence="7">ATP-binding cassette domain-containing protein</fullName>
    </submittedName>
</protein>
<evidence type="ECO:0000256" key="5">
    <source>
        <dbReference type="ARBA" id="ARBA00022840"/>
    </source>
</evidence>
<evidence type="ECO:0000256" key="2">
    <source>
        <dbReference type="ARBA" id="ARBA00022448"/>
    </source>
</evidence>
<dbReference type="InterPro" id="IPR003593">
    <property type="entry name" value="AAA+_ATPase"/>
</dbReference>
<dbReference type="RefSeq" id="WP_208059369.1">
    <property type="nucleotide sequence ID" value="NZ_JAGDYP010000010.1"/>
</dbReference>
<reference evidence="7 8" key="1">
    <citation type="submission" date="2021-03" db="EMBL/GenBank/DDBJ databases">
        <title>Isolation and description of Capnocytophaga bilenii sp. nov., a novel Capnocytophaga species, isolated from a gingivitis subject.</title>
        <authorList>
            <person name="Antezack A."/>
            <person name="Monnet-Corti V."/>
            <person name="La Scola B."/>
        </authorList>
    </citation>
    <scope>NUCLEOTIDE SEQUENCE [LARGE SCALE GENOMIC DNA]</scope>
    <source>
        <strain evidence="7 8">Marseille-Q4570</strain>
    </source>
</reference>
<dbReference type="PANTHER" id="PTHR42711">
    <property type="entry name" value="ABC TRANSPORTER ATP-BINDING PROTEIN"/>
    <property type="match status" value="1"/>
</dbReference>
<dbReference type="SMART" id="SM00382">
    <property type="entry name" value="AAA"/>
    <property type="match status" value="1"/>
</dbReference>
<dbReference type="Proteomes" id="UP000681610">
    <property type="component" value="Unassembled WGS sequence"/>
</dbReference>
<dbReference type="Pfam" id="PF00005">
    <property type="entry name" value="ABC_tran"/>
    <property type="match status" value="1"/>
</dbReference>
<keyword evidence="8" id="KW-1185">Reference proteome</keyword>
<feature type="domain" description="ABC transporter" evidence="6">
    <location>
        <begin position="86"/>
        <end position="318"/>
    </location>
</feature>
<sequence>MTKHQERVAETLQCFQNNDTAIAFRKLLDCVADTQRMEFYQKAITLVEWKEQHPNEVTTLAEKATELLEQVAKCSVKEVATQHPVLKAENLQKKYGAFFSLGPISLTIRKGQVYGLVGENGNGKTTLLRLLAYDLAYDSGKLTYYFLRAPKNDYELRTKLAYIPQRTERWYGSLKDNLKFALANYGVPAEENELRTLLMIARLGLWQYKHLTWDALSSGYKMRFELARTLLRQPELLLLDEPLGNLDVLAQQTILQDLKMIANSVANPIALILSSQQLFEVEKVSDKVIFLRKGEYKENRDENLNESTPTQLIVEIETPNSREELLAVFKSFALEKLQYNGGNYVAYFRPNTDFSQLLQALGNAGITLTYIRNISSSTRRFFMNQ</sequence>
<dbReference type="EMBL" id="JAGDYP010000010">
    <property type="protein sequence ID" value="MBO1884969.1"/>
    <property type="molecule type" value="Genomic_DNA"/>
</dbReference>
<proteinExistence type="inferred from homology"/>
<dbReference type="InterPro" id="IPR050763">
    <property type="entry name" value="ABC_transporter_ATP-binding"/>
</dbReference>
<name>A0ABS3Q052_9FLAO</name>
<keyword evidence="4" id="KW-0547">Nucleotide-binding</keyword>
<evidence type="ECO:0000256" key="4">
    <source>
        <dbReference type="ARBA" id="ARBA00022741"/>
    </source>
</evidence>
<comment type="caution">
    <text evidence="7">The sequence shown here is derived from an EMBL/GenBank/DDBJ whole genome shotgun (WGS) entry which is preliminary data.</text>
</comment>
<dbReference type="InterPro" id="IPR027417">
    <property type="entry name" value="P-loop_NTPase"/>
</dbReference>
<keyword evidence="5 7" id="KW-0067">ATP-binding</keyword>
<dbReference type="GO" id="GO:0005524">
    <property type="term" value="F:ATP binding"/>
    <property type="evidence" value="ECO:0007669"/>
    <property type="project" value="UniProtKB-KW"/>
</dbReference>
<organism evidence="7 8">
    <name type="scientific">Capnocytophaga bilenii</name>
    <dbReference type="NCBI Taxonomy" id="2819369"/>
    <lineage>
        <taxon>Bacteria</taxon>
        <taxon>Pseudomonadati</taxon>
        <taxon>Bacteroidota</taxon>
        <taxon>Flavobacteriia</taxon>
        <taxon>Flavobacteriales</taxon>
        <taxon>Flavobacteriaceae</taxon>
        <taxon>Capnocytophaga</taxon>
    </lineage>
</organism>
<keyword evidence="3" id="KW-0536">Nodulation</keyword>
<accession>A0ABS3Q052</accession>